<feature type="domain" description="DUF306" evidence="2">
    <location>
        <begin position="154"/>
        <end position="253"/>
    </location>
</feature>
<dbReference type="Pfam" id="PF03724">
    <property type="entry name" value="META"/>
    <property type="match status" value="2"/>
</dbReference>
<name>A0A4P7VQ59_9BACT</name>
<feature type="signal peptide" evidence="1">
    <location>
        <begin position="1"/>
        <end position="19"/>
    </location>
</feature>
<accession>A0A4P7VQ59</accession>
<keyword evidence="1" id="KW-0732">Signal</keyword>
<dbReference type="Proteomes" id="UP000297031">
    <property type="component" value="Chromosome"/>
</dbReference>
<dbReference type="PANTHER" id="PTHR35535">
    <property type="entry name" value="HEAT SHOCK PROTEIN HSLJ"/>
    <property type="match status" value="1"/>
</dbReference>
<dbReference type="InterPro" id="IPR005184">
    <property type="entry name" value="DUF306_Meta_HslJ"/>
</dbReference>
<dbReference type="InterPro" id="IPR053147">
    <property type="entry name" value="Hsp_HslJ-like"/>
</dbReference>
<protein>
    <submittedName>
        <fullName evidence="3">META domain-containing protein</fullName>
    </submittedName>
</protein>
<evidence type="ECO:0000259" key="2">
    <source>
        <dbReference type="Pfam" id="PF03724"/>
    </source>
</evidence>
<dbReference type="AlphaFoldDB" id="A0A4P7VQ59"/>
<dbReference type="KEGG" id="mgod:E7746_10450"/>
<dbReference type="Gene3D" id="2.40.128.270">
    <property type="match status" value="2"/>
</dbReference>
<dbReference type="EMBL" id="CP039393">
    <property type="protein sequence ID" value="QCD36269.1"/>
    <property type="molecule type" value="Genomic_DNA"/>
</dbReference>
<dbReference type="PROSITE" id="PS51257">
    <property type="entry name" value="PROKAR_LIPOPROTEIN"/>
    <property type="match status" value="1"/>
</dbReference>
<dbReference type="InterPro" id="IPR038670">
    <property type="entry name" value="HslJ-like_sf"/>
</dbReference>
<keyword evidence="4" id="KW-1185">Reference proteome</keyword>
<dbReference type="RefSeq" id="WP_136410743.1">
    <property type="nucleotide sequence ID" value="NZ_CANQMU010000003.1"/>
</dbReference>
<feature type="domain" description="DUF306" evidence="2">
    <location>
        <begin position="33"/>
        <end position="141"/>
    </location>
</feature>
<feature type="chain" id="PRO_5020802300" evidence="1">
    <location>
        <begin position="20"/>
        <end position="264"/>
    </location>
</feature>
<organism evidence="3 4">
    <name type="scientific">Muribaculum gordoncarteri</name>
    <dbReference type="NCBI Taxonomy" id="2530390"/>
    <lineage>
        <taxon>Bacteria</taxon>
        <taxon>Pseudomonadati</taxon>
        <taxon>Bacteroidota</taxon>
        <taxon>Bacteroidia</taxon>
        <taxon>Bacteroidales</taxon>
        <taxon>Muribaculaceae</taxon>
        <taxon>Muribaculum</taxon>
    </lineage>
</organism>
<evidence type="ECO:0000313" key="4">
    <source>
        <dbReference type="Proteomes" id="UP000297031"/>
    </source>
</evidence>
<gene>
    <name evidence="3" type="ORF">E7746_10450</name>
</gene>
<reference evidence="3 4" key="1">
    <citation type="submission" date="2019-02" db="EMBL/GenBank/DDBJ databases">
        <title>Isolation and identification of novel species under the genus Muribaculum.</title>
        <authorList>
            <person name="Miyake S."/>
            <person name="Ding Y."/>
            <person name="Low A."/>
            <person name="Soh M."/>
            <person name="Seedorf H."/>
        </authorList>
    </citation>
    <scope>NUCLEOTIDE SEQUENCE [LARGE SCALE GENOMIC DNA]</scope>
    <source>
        <strain evidence="3 4">TLL-A4</strain>
    </source>
</reference>
<dbReference type="OrthoDB" id="880459at2"/>
<evidence type="ECO:0000313" key="3">
    <source>
        <dbReference type="EMBL" id="QCD36269.1"/>
    </source>
</evidence>
<evidence type="ECO:0000256" key="1">
    <source>
        <dbReference type="SAM" id="SignalP"/>
    </source>
</evidence>
<sequence>MMRKIFIACVAASMAALFACQSSKTVKATLSDLKGEWNIVSVDGEDVTVPEDQDAPFIGFDTTEGQLYGNASCNYLMGSFDINAAPGVIDFSGMASTRRMCPDMALEQKILEAFGQVKSYSLTADGDIQLSNADGKAVMLLEKRDPQVSARELNGVWNVKTLADTPVESPEGKPYQFTFNLNDMTFFVTTDCNNLSGQFKSEANELEFFSVTATMMACENMAFEDNIKTVINDVSTFKITSDTLLTLFNKENIPVVTMVKESSL</sequence>
<dbReference type="PANTHER" id="PTHR35535:SF1">
    <property type="entry name" value="HEAT SHOCK PROTEIN HSLJ"/>
    <property type="match status" value="1"/>
</dbReference>
<proteinExistence type="predicted"/>